<evidence type="ECO:0000313" key="3">
    <source>
        <dbReference type="Proteomes" id="UP000660554"/>
    </source>
</evidence>
<evidence type="ECO:0000256" key="1">
    <source>
        <dbReference type="SAM" id="MobiDB-lite"/>
    </source>
</evidence>
<evidence type="ECO:0000313" key="2">
    <source>
        <dbReference type="EMBL" id="GHI12332.1"/>
    </source>
</evidence>
<feature type="compositionally biased region" description="Low complexity" evidence="1">
    <location>
        <begin position="76"/>
        <end position="86"/>
    </location>
</feature>
<dbReference type="EMBL" id="BNDV01000007">
    <property type="protein sequence ID" value="GHI12332.1"/>
    <property type="molecule type" value="Genomic_DNA"/>
</dbReference>
<organism evidence="2 3">
    <name type="scientific">Streptomyces virginiae</name>
    <name type="common">Streptomyces cinnamonensis</name>
    <dbReference type="NCBI Taxonomy" id="1961"/>
    <lineage>
        <taxon>Bacteria</taxon>
        <taxon>Bacillati</taxon>
        <taxon>Actinomycetota</taxon>
        <taxon>Actinomycetes</taxon>
        <taxon>Kitasatosporales</taxon>
        <taxon>Streptomycetaceae</taxon>
        <taxon>Streptomyces</taxon>
    </lineage>
</organism>
<comment type="caution">
    <text evidence="2">The sequence shown here is derived from an EMBL/GenBank/DDBJ whole genome shotgun (WGS) entry which is preliminary data.</text>
</comment>
<dbReference type="Proteomes" id="UP000660554">
    <property type="component" value="Unassembled WGS sequence"/>
</dbReference>
<feature type="region of interest" description="Disordered" evidence="1">
    <location>
        <begin position="1"/>
        <end position="117"/>
    </location>
</feature>
<feature type="compositionally biased region" description="Low complexity" evidence="1">
    <location>
        <begin position="94"/>
        <end position="114"/>
    </location>
</feature>
<feature type="compositionally biased region" description="Basic and acidic residues" evidence="1">
    <location>
        <begin position="57"/>
        <end position="68"/>
    </location>
</feature>
<keyword evidence="3" id="KW-1185">Reference proteome</keyword>
<dbReference type="GeneID" id="86957954"/>
<feature type="compositionally biased region" description="Low complexity" evidence="1">
    <location>
        <begin position="24"/>
        <end position="45"/>
    </location>
</feature>
<gene>
    <name evidence="2" type="ORF">Scinn_17950</name>
</gene>
<reference evidence="3" key="1">
    <citation type="submission" date="2020-09" db="EMBL/GenBank/DDBJ databases">
        <title>Whole genome shotgun sequence of Streptomyces cinnamonensis NBRC 15873.</title>
        <authorList>
            <person name="Komaki H."/>
            <person name="Tamura T."/>
        </authorList>
    </citation>
    <scope>NUCLEOTIDE SEQUENCE [LARGE SCALE GENOMIC DNA]</scope>
    <source>
        <strain evidence="3">NBRC 15873</strain>
    </source>
</reference>
<sequence>MARKKLITLRGGRSAHRACGPSAGGRPRCAPSPGAAPAATPFAKQQKPKQKPMSRAELLKRIEELRARDAKKKPAARPQPRSSQPKPKPKATAKAKAAPRPGGAAGRRPTAPQPYYGVEMKSVGGRWVQMHPESE</sequence>
<accession>A0ABQ3NHS7</accession>
<dbReference type="RefSeq" id="WP_191869284.1">
    <property type="nucleotide sequence ID" value="NZ_BMRU01000016.1"/>
</dbReference>
<name>A0ABQ3NHS7_STRVG</name>
<proteinExistence type="predicted"/>
<protein>
    <submittedName>
        <fullName evidence="2">Uncharacterized protein</fullName>
    </submittedName>
</protein>